<dbReference type="Gene3D" id="1.20.120.1760">
    <property type="match status" value="1"/>
</dbReference>
<dbReference type="GO" id="GO:0008444">
    <property type="term" value="F:CDP-diacylglycerol-glycerol-3-phosphate 3-phosphatidyltransferase activity"/>
    <property type="evidence" value="ECO:0007669"/>
    <property type="project" value="UniProtKB-UniRule"/>
</dbReference>
<evidence type="ECO:0000256" key="3">
    <source>
        <dbReference type="ARBA" id="ARBA00005042"/>
    </source>
</evidence>
<dbReference type="InterPro" id="IPR048254">
    <property type="entry name" value="CDP_ALCOHOL_P_TRANSF_CS"/>
</dbReference>
<dbReference type="GO" id="GO:0036094">
    <property type="term" value="F:small molecule binding"/>
    <property type="evidence" value="ECO:0007669"/>
    <property type="project" value="UniProtKB-ARBA"/>
</dbReference>
<evidence type="ECO:0000256" key="18">
    <source>
        <dbReference type="SAM" id="Phobius"/>
    </source>
</evidence>
<dbReference type="GO" id="GO:0005886">
    <property type="term" value="C:plasma membrane"/>
    <property type="evidence" value="ECO:0007669"/>
    <property type="project" value="TreeGrafter"/>
</dbReference>
<gene>
    <name evidence="19" type="primary">pgsA</name>
    <name evidence="19" type="ORF">H0A36_16205</name>
</gene>
<dbReference type="GO" id="GO:0005737">
    <property type="term" value="C:cytoplasm"/>
    <property type="evidence" value="ECO:0007669"/>
    <property type="project" value="UniProtKB-ARBA"/>
</dbReference>
<keyword evidence="20" id="KW-1185">Reference proteome</keyword>
<evidence type="ECO:0000256" key="11">
    <source>
        <dbReference type="ARBA" id="ARBA00023098"/>
    </source>
</evidence>
<keyword evidence="7" id="KW-0444">Lipid biosynthesis</keyword>
<proteinExistence type="inferred from homology"/>
<evidence type="ECO:0000256" key="17">
    <source>
        <dbReference type="RuleBase" id="RU003750"/>
    </source>
</evidence>
<dbReference type="GO" id="GO:0046474">
    <property type="term" value="P:glycerophospholipid biosynthetic process"/>
    <property type="evidence" value="ECO:0007669"/>
    <property type="project" value="TreeGrafter"/>
</dbReference>
<evidence type="ECO:0000256" key="6">
    <source>
        <dbReference type="ARBA" id="ARBA00014944"/>
    </source>
</evidence>
<comment type="subcellular location">
    <subcellularLocation>
        <location evidence="2">Membrane</location>
        <topology evidence="2">Multi-pass membrane protein</topology>
    </subcellularLocation>
</comment>
<protein>
    <recommendedName>
        <fullName evidence="6 16">CDP-diacylglycerol--glycerol-3-phosphate 3-phosphatidyltransferase</fullName>
        <ecNumber evidence="5 16">2.7.8.5</ecNumber>
    </recommendedName>
</protein>
<evidence type="ECO:0000256" key="8">
    <source>
        <dbReference type="ARBA" id="ARBA00022679"/>
    </source>
</evidence>
<evidence type="ECO:0000256" key="12">
    <source>
        <dbReference type="ARBA" id="ARBA00023136"/>
    </source>
</evidence>
<evidence type="ECO:0000256" key="13">
    <source>
        <dbReference type="ARBA" id="ARBA00023209"/>
    </source>
</evidence>
<name>A0A853I0Q0_9GAMM</name>
<dbReference type="NCBIfam" id="TIGR00560">
    <property type="entry name" value="pgsA"/>
    <property type="match status" value="1"/>
</dbReference>
<dbReference type="InterPro" id="IPR043130">
    <property type="entry name" value="CDP-OH_PTrfase_TM_dom"/>
</dbReference>
<reference evidence="19 20" key="1">
    <citation type="submission" date="2020-07" db="EMBL/GenBank/DDBJ databases">
        <title>Endozoicomonas sp. nov., isolated from sediment.</title>
        <authorList>
            <person name="Gu T."/>
        </authorList>
    </citation>
    <scope>NUCLEOTIDE SEQUENCE [LARGE SCALE GENOMIC DNA]</scope>
    <source>
        <strain evidence="19 20">SM1973</strain>
    </source>
</reference>
<evidence type="ECO:0000256" key="7">
    <source>
        <dbReference type="ARBA" id="ARBA00022516"/>
    </source>
</evidence>
<dbReference type="AlphaFoldDB" id="A0A853I0Q0"/>
<accession>A0A853I0Q0</accession>
<keyword evidence="9 18" id="KW-0812">Transmembrane</keyword>
<dbReference type="GO" id="GO:0050793">
    <property type="term" value="P:regulation of developmental process"/>
    <property type="evidence" value="ECO:0007669"/>
    <property type="project" value="UniProtKB-ARBA"/>
</dbReference>
<feature type="transmembrane region" description="Helical" evidence="18">
    <location>
        <begin position="7"/>
        <end position="24"/>
    </location>
</feature>
<evidence type="ECO:0000256" key="16">
    <source>
        <dbReference type="NCBIfam" id="TIGR00560"/>
    </source>
</evidence>
<comment type="catalytic activity">
    <reaction evidence="15">
        <text>a CDP-1,2-diacyl-sn-glycerol + sn-glycerol 3-phosphate = a 1,2-diacyl-sn-glycero-3-phospho-(1'-sn-glycero-3'-phosphate) + CMP + H(+)</text>
        <dbReference type="Rhea" id="RHEA:12593"/>
        <dbReference type="ChEBI" id="CHEBI:15378"/>
        <dbReference type="ChEBI" id="CHEBI:57597"/>
        <dbReference type="ChEBI" id="CHEBI:58332"/>
        <dbReference type="ChEBI" id="CHEBI:60110"/>
        <dbReference type="ChEBI" id="CHEBI:60377"/>
        <dbReference type="EC" id="2.7.8.5"/>
    </reaction>
</comment>
<feature type="transmembrane region" description="Helical" evidence="18">
    <location>
        <begin position="127"/>
        <end position="146"/>
    </location>
</feature>
<comment type="similarity">
    <text evidence="4 17">Belongs to the CDP-alcohol phosphatidyltransferase class-I family.</text>
</comment>
<feature type="transmembrane region" description="Helical" evidence="18">
    <location>
        <begin position="30"/>
        <end position="50"/>
    </location>
</feature>
<keyword evidence="8 17" id="KW-0808">Transferase</keyword>
<comment type="pathway">
    <text evidence="3">Phospholipid metabolism; phosphatidylglycerol biosynthesis; phosphatidylglycerol from CDP-diacylglycerol: step 1/2.</text>
</comment>
<sequence>MNIPNILTSLRIILIPIIVVVYYVPMPWSYHVSAIIFAVAAVTDWFDGYLARKLNQTTPFGAFLDPVADKLMVVAALVLLVEEHANFWLTLPALIIVGREIVISALREWMAELGKRTSVAVSFVGKLKTTAQMLAIFVLLTAPAGIESTGYFIGFGLLYLAAILTLWSMVVYLKAAWPDLDPFKNIHQAPTDTDE</sequence>
<dbReference type="Proteomes" id="UP000569732">
    <property type="component" value="Unassembled WGS sequence"/>
</dbReference>
<dbReference type="RefSeq" id="WP_180569578.1">
    <property type="nucleotide sequence ID" value="NZ_JACCKB010000026.1"/>
</dbReference>
<evidence type="ECO:0000256" key="4">
    <source>
        <dbReference type="ARBA" id="ARBA00010441"/>
    </source>
</evidence>
<evidence type="ECO:0000256" key="2">
    <source>
        <dbReference type="ARBA" id="ARBA00004141"/>
    </source>
</evidence>
<keyword evidence="10 18" id="KW-1133">Transmembrane helix</keyword>
<keyword evidence="11" id="KW-0443">Lipid metabolism</keyword>
<evidence type="ECO:0000313" key="19">
    <source>
        <dbReference type="EMBL" id="NYZ67560.1"/>
    </source>
</evidence>
<evidence type="ECO:0000256" key="15">
    <source>
        <dbReference type="ARBA" id="ARBA00048586"/>
    </source>
</evidence>
<dbReference type="InterPro" id="IPR000462">
    <property type="entry name" value="CDP-OH_P_trans"/>
</dbReference>
<dbReference type="FunFam" id="1.20.120.1760:FF:000008">
    <property type="entry name" value="CDP-diacylglycerol--glycerol-3-phosphate 3-phosphatidyltransferase 2"/>
    <property type="match status" value="1"/>
</dbReference>
<keyword evidence="14" id="KW-1208">Phospholipid metabolism</keyword>
<evidence type="ECO:0000256" key="14">
    <source>
        <dbReference type="ARBA" id="ARBA00023264"/>
    </source>
</evidence>
<dbReference type="PANTHER" id="PTHR14269">
    <property type="entry name" value="CDP-DIACYLGLYCEROL--GLYCEROL-3-PHOSPHATE 3-PHOSPHATIDYLTRANSFERASE-RELATED"/>
    <property type="match status" value="1"/>
</dbReference>
<organism evidence="19 20">
    <name type="scientific">Spartinivicinus marinus</name>
    <dbReference type="NCBI Taxonomy" id="2994442"/>
    <lineage>
        <taxon>Bacteria</taxon>
        <taxon>Pseudomonadati</taxon>
        <taxon>Pseudomonadota</taxon>
        <taxon>Gammaproteobacteria</taxon>
        <taxon>Oceanospirillales</taxon>
        <taxon>Zooshikellaceae</taxon>
        <taxon>Spartinivicinus</taxon>
    </lineage>
</organism>
<dbReference type="Pfam" id="PF01066">
    <property type="entry name" value="CDP-OH_P_transf"/>
    <property type="match status" value="1"/>
</dbReference>
<evidence type="ECO:0000313" key="20">
    <source>
        <dbReference type="Proteomes" id="UP000569732"/>
    </source>
</evidence>
<evidence type="ECO:0000256" key="1">
    <source>
        <dbReference type="ARBA" id="ARBA00001936"/>
    </source>
</evidence>
<comment type="caution">
    <text evidence="19">The sequence shown here is derived from an EMBL/GenBank/DDBJ whole genome shotgun (WGS) entry which is preliminary data.</text>
</comment>
<dbReference type="InterPro" id="IPR004570">
    <property type="entry name" value="Phosphatidylglycerol_P_synth"/>
</dbReference>
<dbReference type="EC" id="2.7.8.5" evidence="5 16"/>
<dbReference type="EMBL" id="JACCKB010000026">
    <property type="protein sequence ID" value="NYZ67560.1"/>
    <property type="molecule type" value="Genomic_DNA"/>
</dbReference>
<evidence type="ECO:0000256" key="9">
    <source>
        <dbReference type="ARBA" id="ARBA00022692"/>
    </source>
</evidence>
<dbReference type="PANTHER" id="PTHR14269:SF62">
    <property type="entry name" value="CDP-DIACYLGLYCEROL--GLYCEROL-3-PHOSPHATE 3-PHOSPHATIDYLTRANSFERASE 1, CHLOROPLASTIC"/>
    <property type="match status" value="1"/>
</dbReference>
<dbReference type="InterPro" id="IPR050324">
    <property type="entry name" value="CDP-alcohol_PTase-I"/>
</dbReference>
<evidence type="ECO:0000256" key="10">
    <source>
        <dbReference type="ARBA" id="ARBA00022989"/>
    </source>
</evidence>
<comment type="cofactor">
    <cofactor evidence="1">
        <name>Mn(2+)</name>
        <dbReference type="ChEBI" id="CHEBI:29035"/>
    </cofactor>
</comment>
<dbReference type="PIRSF" id="PIRSF000847">
    <property type="entry name" value="Phos_ph_gly_syn"/>
    <property type="match status" value="1"/>
</dbReference>
<keyword evidence="13" id="KW-0594">Phospholipid biosynthesis</keyword>
<keyword evidence="12 18" id="KW-0472">Membrane</keyword>
<feature type="transmembrane region" description="Helical" evidence="18">
    <location>
        <begin position="152"/>
        <end position="173"/>
    </location>
</feature>
<dbReference type="PROSITE" id="PS00379">
    <property type="entry name" value="CDP_ALCOHOL_P_TRANSF"/>
    <property type="match status" value="1"/>
</dbReference>
<evidence type="ECO:0000256" key="5">
    <source>
        <dbReference type="ARBA" id="ARBA00013170"/>
    </source>
</evidence>